<dbReference type="PANTHER" id="PTHR14650">
    <property type="entry name" value="PROLYL HYDROXYLASE-RELATED"/>
    <property type="match status" value="1"/>
</dbReference>
<gene>
    <name evidence="2" type="ORF">PAUS00366_LOCUS8512</name>
</gene>
<dbReference type="Pfam" id="PF13640">
    <property type="entry name" value="2OG-FeII_Oxy_3"/>
    <property type="match status" value="1"/>
</dbReference>
<protein>
    <recommendedName>
        <fullName evidence="1">Fe2OG dioxygenase domain-containing protein</fullName>
    </recommendedName>
</protein>
<proteinExistence type="predicted"/>
<accession>A0A7S4EIH1</accession>
<feature type="domain" description="Fe2OG dioxygenase" evidence="1">
    <location>
        <begin position="360"/>
        <end position="499"/>
    </location>
</feature>
<dbReference type="InterPro" id="IPR039210">
    <property type="entry name" value="OGFOD3"/>
</dbReference>
<dbReference type="InterPro" id="IPR005123">
    <property type="entry name" value="Oxoglu/Fe-dep_dioxygenase_dom"/>
</dbReference>
<dbReference type="EMBL" id="HBIX01011283">
    <property type="protein sequence ID" value="CAE0715760.1"/>
    <property type="molecule type" value="Transcribed_RNA"/>
</dbReference>
<sequence>MRRAFLIATFLLGNQFDPILGFSNLLPKASTSTTRVTKTSLSVLEAPLSKIDTSSSDEDEDDVKVILSILEKRIQEGSGSLSSTEIDEFSISSGRLLAELKSQDDVVVDEEAEDEAAGWSAAAKQTPSVETDAPVSLDFLKSLMENPEEPAVTDNIDIVDVAASAAVASETLPEYTELHSAAVQMDAAKVTSLIEAGLEMDEATTEAAFWTIIKAVDQAESEDKPLSGDLPQMLHHIFDADLRHLLTREQQTLNVTCMQPRDDGIEGKARAMNYIFDDSSHKDLPLSEGRRCEGGTCCDACSRNVFPTFASEQEIDWNLFPEIGSISFNDLGKVSSASIIQFTRLIERVRRTIAHEYGLPLSSILPLQAYSRKYVAGTTQQGGGGGEGDFVTLHTDEATHDGYHYSCVMYLSTAGIDFEGGAFVFNDPAKDAAEAKKTEDEGKNMGLEEQIRRAGRKLRPYLPTRGSAVIFSSGWENMHEVEKITSGIRYAVPCFFTTCPVPEAAYTQMAVGKPKTNEDIADDWLHLLLAHRTELPHEATGRVKELLMKWHTMCTPLNQH</sequence>
<dbReference type="PANTHER" id="PTHR14650:SF1">
    <property type="entry name" value="2-OXOGLUTARATE AND IRON-DEPENDENT OXYGENASE DOMAIN-CONTAINING PROTEIN 3"/>
    <property type="match status" value="1"/>
</dbReference>
<evidence type="ECO:0000259" key="1">
    <source>
        <dbReference type="PROSITE" id="PS51471"/>
    </source>
</evidence>
<dbReference type="AlphaFoldDB" id="A0A7S4EIH1"/>
<dbReference type="Gene3D" id="2.60.120.620">
    <property type="entry name" value="q2cbj1_9rhob like domain"/>
    <property type="match status" value="1"/>
</dbReference>
<dbReference type="PROSITE" id="PS51471">
    <property type="entry name" value="FE2OG_OXY"/>
    <property type="match status" value="1"/>
</dbReference>
<reference evidence="2" key="1">
    <citation type="submission" date="2021-01" db="EMBL/GenBank/DDBJ databases">
        <authorList>
            <person name="Corre E."/>
            <person name="Pelletier E."/>
            <person name="Niang G."/>
            <person name="Scheremetjew M."/>
            <person name="Finn R."/>
            <person name="Kale V."/>
            <person name="Holt S."/>
            <person name="Cochrane G."/>
            <person name="Meng A."/>
            <person name="Brown T."/>
            <person name="Cohen L."/>
        </authorList>
    </citation>
    <scope>NUCLEOTIDE SEQUENCE</scope>
    <source>
        <strain evidence="2">10249 10 AB</strain>
    </source>
</reference>
<organism evidence="2">
    <name type="scientific">Pseudo-nitzschia australis</name>
    <dbReference type="NCBI Taxonomy" id="44445"/>
    <lineage>
        <taxon>Eukaryota</taxon>
        <taxon>Sar</taxon>
        <taxon>Stramenopiles</taxon>
        <taxon>Ochrophyta</taxon>
        <taxon>Bacillariophyta</taxon>
        <taxon>Bacillariophyceae</taxon>
        <taxon>Bacillariophycidae</taxon>
        <taxon>Bacillariales</taxon>
        <taxon>Bacillariaceae</taxon>
        <taxon>Pseudo-nitzschia</taxon>
    </lineage>
</organism>
<dbReference type="InterPro" id="IPR044862">
    <property type="entry name" value="Pro_4_hyd_alph_FE2OG_OXY"/>
</dbReference>
<name>A0A7S4EIH1_9STRA</name>
<dbReference type="GO" id="GO:0016020">
    <property type="term" value="C:membrane"/>
    <property type="evidence" value="ECO:0007669"/>
    <property type="project" value="TreeGrafter"/>
</dbReference>
<evidence type="ECO:0000313" key="2">
    <source>
        <dbReference type="EMBL" id="CAE0715760.1"/>
    </source>
</evidence>